<sequence length="347" mass="38215">MTASERRGVRNGEWSDPSETRAVDPESAVVVDGVRKRFGSGPEAVTAVDDVSFAIERGSVVGLLGPNGAGKTTLIKCILGMVLPDEGAVSIHGHDVSAEPRRAYAHVDAMLEGARNDYWRLTVRENLRYFATISGVDPDSVTARHDRLLDQLDLADKADEPVRKLSRGMKQKVSLASVLATESDVVFLDEPTLGLDVESSLTLRRELRRIVEARDLTVVLSSHDMDVIEDVCDRVIIMSEGRVVADDTVSNLLHRSGTGTYRVTSPDLDREVIDALEARFDVTDVERRDGRTHVEVRVDSDGFYRLVDTLRENRVTIDGVTSVARDLESVFVELTDRTNGTERGGSR</sequence>
<dbReference type="GO" id="GO:0005524">
    <property type="term" value="F:ATP binding"/>
    <property type="evidence" value="ECO:0007669"/>
    <property type="project" value="UniProtKB-KW"/>
</dbReference>
<dbReference type="SMART" id="SM00382">
    <property type="entry name" value="AAA"/>
    <property type="match status" value="1"/>
</dbReference>
<dbReference type="PANTHER" id="PTHR42711">
    <property type="entry name" value="ABC TRANSPORTER ATP-BINDING PROTEIN"/>
    <property type="match status" value="1"/>
</dbReference>
<gene>
    <name evidence="7" type="ORF">C2R22_13745</name>
</gene>
<dbReference type="KEGG" id="srub:C2R22_13745"/>
<dbReference type="CDD" id="cd03230">
    <property type="entry name" value="ABC_DR_subfamily_A"/>
    <property type="match status" value="1"/>
</dbReference>
<proteinExistence type="inferred from homology"/>
<name>A0A2I8VKW4_9EURY</name>
<dbReference type="PANTHER" id="PTHR42711:SF5">
    <property type="entry name" value="ABC TRANSPORTER ATP-BINDING PROTEIN NATA"/>
    <property type="match status" value="1"/>
</dbReference>
<evidence type="ECO:0000313" key="8">
    <source>
        <dbReference type="Proteomes" id="UP000236584"/>
    </source>
</evidence>
<protein>
    <submittedName>
        <fullName evidence="7">ABC transporter ATP-binding protein</fullName>
    </submittedName>
</protein>
<feature type="region of interest" description="Disordered" evidence="5">
    <location>
        <begin position="1"/>
        <end position="26"/>
    </location>
</feature>
<keyword evidence="8" id="KW-1185">Reference proteome</keyword>
<evidence type="ECO:0000256" key="2">
    <source>
        <dbReference type="ARBA" id="ARBA00022448"/>
    </source>
</evidence>
<dbReference type="Pfam" id="PF00005">
    <property type="entry name" value="ABC_tran"/>
    <property type="match status" value="1"/>
</dbReference>
<keyword evidence="4 7" id="KW-0067">ATP-binding</keyword>
<reference evidence="7 8" key="1">
    <citation type="submission" date="2018-01" db="EMBL/GenBank/DDBJ databases">
        <title>Complete genome sequence of Salinigranum rubrum GX10T, an extremely halophilic archaeon isolated from a marine solar saltern.</title>
        <authorList>
            <person name="Han S."/>
        </authorList>
    </citation>
    <scope>NUCLEOTIDE SEQUENCE [LARGE SCALE GENOMIC DNA]</scope>
    <source>
        <strain evidence="7 8">GX10</strain>
    </source>
</reference>
<keyword evidence="2" id="KW-0813">Transport</keyword>
<dbReference type="RefSeq" id="WP_103426259.1">
    <property type="nucleotide sequence ID" value="NZ_CP026309.1"/>
</dbReference>
<evidence type="ECO:0000259" key="6">
    <source>
        <dbReference type="PROSITE" id="PS50893"/>
    </source>
</evidence>
<dbReference type="GeneID" id="35593174"/>
<feature type="domain" description="ABC transporter" evidence="6">
    <location>
        <begin position="29"/>
        <end position="265"/>
    </location>
</feature>
<dbReference type="OrthoDB" id="87732at2157"/>
<evidence type="ECO:0000313" key="7">
    <source>
        <dbReference type="EMBL" id="AUV82570.1"/>
    </source>
</evidence>
<evidence type="ECO:0000256" key="3">
    <source>
        <dbReference type="ARBA" id="ARBA00022741"/>
    </source>
</evidence>
<accession>A0A2I8VKW4</accession>
<dbReference type="PROSITE" id="PS50893">
    <property type="entry name" value="ABC_TRANSPORTER_2"/>
    <property type="match status" value="1"/>
</dbReference>
<dbReference type="AlphaFoldDB" id="A0A2I8VKW4"/>
<organism evidence="7 8">
    <name type="scientific">Salinigranum rubrum</name>
    <dbReference type="NCBI Taxonomy" id="755307"/>
    <lineage>
        <taxon>Archaea</taxon>
        <taxon>Methanobacteriati</taxon>
        <taxon>Methanobacteriota</taxon>
        <taxon>Stenosarchaea group</taxon>
        <taxon>Halobacteria</taxon>
        <taxon>Halobacteriales</taxon>
        <taxon>Haloferacaceae</taxon>
        <taxon>Salinigranum</taxon>
    </lineage>
</organism>
<evidence type="ECO:0000256" key="4">
    <source>
        <dbReference type="ARBA" id="ARBA00022840"/>
    </source>
</evidence>
<feature type="compositionally biased region" description="Basic and acidic residues" evidence="5">
    <location>
        <begin position="1"/>
        <end position="10"/>
    </location>
</feature>
<dbReference type="Gene3D" id="3.40.50.300">
    <property type="entry name" value="P-loop containing nucleotide triphosphate hydrolases"/>
    <property type="match status" value="1"/>
</dbReference>
<evidence type="ECO:0000256" key="1">
    <source>
        <dbReference type="ARBA" id="ARBA00005417"/>
    </source>
</evidence>
<dbReference type="InterPro" id="IPR003439">
    <property type="entry name" value="ABC_transporter-like_ATP-bd"/>
</dbReference>
<dbReference type="InterPro" id="IPR050763">
    <property type="entry name" value="ABC_transporter_ATP-binding"/>
</dbReference>
<dbReference type="InterPro" id="IPR003593">
    <property type="entry name" value="AAA+_ATPase"/>
</dbReference>
<dbReference type="SUPFAM" id="SSF52540">
    <property type="entry name" value="P-loop containing nucleoside triphosphate hydrolases"/>
    <property type="match status" value="1"/>
</dbReference>
<dbReference type="EMBL" id="CP026309">
    <property type="protein sequence ID" value="AUV82570.1"/>
    <property type="molecule type" value="Genomic_DNA"/>
</dbReference>
<dbReference type="GO" id="GO:0016887">
    <property type="term" value="F:ATP hydrolysis activity"/>
    <property type="evidence" value="ECO:0007669"/>
    <property type="project" value="InterPro"/>
</dbReference>
<dbReference type="Proteomes" id="UP000236584">
    <property type="component" value="Chromosome"/>
</dbReference>
<evidence type="ECO:0000256" key="5">
    <source>
        <dbReference type="SAM" id="MobiDB-lite"/>
    </source>
</evidence>
<keyword evidence="3" id="KW-0547">Nucleotide-binding</keyword>
<comment type="similarity">
    <text evidence="1">Belongs to the ABC transporter superfamily.</text>
</comment>
<dbReference type="InterPro" id="IPR027417">
    <property type="entry name" value="P-loop_NTPase"/>
</dbReference>